<proteinExistence type="predicted"/>
<accession>A0A084VQX2</accession>
<dbReference type="STRING" id="74873.A0A084VQX2"/>
<keyword evidence="4" id="KW-1185">Reference proteome</keyword>
<evidence type="ECO:0000313" key="2">
    <source>
        <dbReference type="EMBL" id="KFB40366.1"/>
    </source>
</evidence>
<dbReference type="InterPro" id="IPR015943">
    <property type="entry name" value="WD40/YVTN_repeat-like_dom_sf"/>
</dbReference>
<dbReference type="VEuPathDB" id="VectorBase:ASIC007749"/>
<feature type="domain" description="Transcription factor IIIC 90kDa subunit N-terminal" evidence="1">
    <location>
        <begin position="122"/>
        <end position="239"/>
    </location>
</feature>
<dbReference type="EMBL" id="KE525006">
    <property type="protein sequence ID" value="KFB40366.1"/>
    <property type="molecule type" value="Genomic_DNA"/>
</dbReference>
<name>A0A084VQX2_ANOSI</name>
<gene>
    <name evidence="2" type="ORF">ZHAS_00007749</name>
</gene>
<reference evidence="3" key="2">
    <citation type="submission" date="2020-05" db="UniProtKB">
        <authorList>
            <consortium name="EnsemblMetazoa"/>
        </authorList>
    </citation>
    <scope>IDENTIFICATION</scope>
</reference>
<evidence type="ECO:0000313" key="4">
    <source>
        <dbReference type="Proteomes" id="UP000030765"/>
    </source>
</evidence>
<dbReference type="InterPro" id="IPR036322">
    <property type="entry name" value="WD40_repeat_dom_sf"/>
</dbReference>
<dbReference type="EnsemblMetazoa" id="ASIC007749-RA">
    <property type="protein sequence ID" value="ASIC007749-PA"/>
    <property type="gene ID" value="ASIC007749"/>
</dbReference>
<dbReference type="VEuPathDB" id="VectorBase:ASIS014469"/>
<evidence type="ECO:0000259" key="1">
    <source>
        <dbReference type="Pfam" id="PF12657"/>
    </source>
</evidence>
<evidence type="ECO:0000313" key="3">
    <source>
        <dbReference type="EnsemblMetazoa" id="ASIC007749-PA"/>
    </source>
</evidence>
<dbReference type="OMA" id="DRAWITM"/>
<dbReference type="InterPro" id="IPR024761">
    <property type="entry name" value="TFIIIC_delta_N"/>
</dbReference>
<sequence length="667" mass="75963">MEMQEMTTFQLPDEIVQPFAISCAGDMFVVSCKDETFVLRLKYKQFSEDGAINYVLSRFKCSTARPTGQLLAHETNLYNASDIEQRKIIMLDQTLAPNIAKVYINNVQSWISPPGAIQDSANGYLIANLTNMGQLTIYRQDDQWLSSWNMYVDVSAAWIKHIYKGEAVEQFDQLQTMAYEILITCFCWQDAANGSFSPYFAFGTKSGKIVICSLSEAGPQIEEVYQHEEATFVLKYNSEKNFLLACGRSGRVTLFRCNKNIRCVGTFFDEDLTASCVEYELESVNDHLLLLIVKGSFILALQTNLNGKILGTGVLNLEHFMITGLQQLDKGKYIACTMEGAIFLIIIDRTHNGELKILCEQIQTDINVTSYALYGVTATRTRTCWLFLGFPSRRYDHLSLRSPTCVFFTKFARRQALDVLQSNQTLKMTDYYDAAEVMRYNMSKNPDTFNQLDLVVLQPELDTAFCYHLKLQLIYLGAKMTHQSRRNKLTTEILHNQLQFLCTMIEVINAANVLCYLAEIARCKSTLNPLQQTAVLCLRNFIHNIVEDAFPGDYEYVHLGLKAKLSKVLHQTATLPTTPYEICNFCDAEMAPGRTACRKDHPVFRCVTTKIQIPLDGDEITCEMCQRYSLKLSMLSLVFEDQKLWSLKCPIDYRNCCVCDVPFRSTS</sequence>
<protein>
    <submittedName>
        <fullName evidence="2">AGAP007239-PA-like protein</fullName>
    </submittedName>
</protein>
<dbReference type="EMBL" id="ATLV01015338">
    <property type="status" value="NOT_ANNOTATED_CDS"/>
    <property type="molecule type" value="Genomic_DNA"/>
</dbReference>
<dbReference type="Proteomes" id="UP000030765">
    <property type="component" value="Unassembled WGS sequence"/>
</dbReference>
<dbReference type="Gene3D" id="2.130.10.10">
    <property type="entry name" value="YVTN repeat-like/Quinoprotein amine dehydrogenase"/>
    <property type="match status" value="1"/>
</dbReference>
<reference evidence="2 4" key="1">
    <citation type="journal article" date="2014" name="BMC Genomics">
        <title>Genome sequence of Anopheles sinensis provides insight into genetics basis of mosquito competence for malaria parasites.</title>
        <authorList>
            <person name="Zhou D."/>
            <person name="Zhang D."/>
            <person name="Ding G."/>
            <person name="Shi L."/>
            <person name="Hou Q."/>
            <person name="Ye Y."/>
            <person name="Xu Y."/>
            <person name="Zhou H."/>
            <person name="Xiong C."/>
            <person name="Li S."/>
            <person name="Yu J."/>
            <person name="Hong S."/>
            <person name="Yu X."/>
            <person name="Zou P."/>
            <person name="Chen C."/>
            <person name="Chang X."/>
            <person name="Wang W."/>
            <person name="Lv Y."/>
            <person name="Sun Y."/>
            <person name="Ma L."/>
            <person name="Shen B."/>
            <person name="Zhu C."/>
        </authorList>
    </citation>
    <scope>NUCLEOTIDE SEQUENCE [LARGE SCALE GENOMIC DNA]</scope>
</reference>
<dbReference type="SUPFAM" id="SSF50978">
    <property type="entry name" value="WD40 repeat-like"/>
    <property type="match status" value="1"/>
</dbReference>
<dbReference type="Pfam" id="PF12657">
    <property type="entry name" value="TFIIIC_delta"/>
    <property type="match status" value="1"/>
</dbReference>
<organism evidence="2">
    <name type="scientific">Anopheles sinensis</name>
    <name type="common">Mosquito</name>
    <dbReference type="NCBI Taxonomy" id="74873"/>
    <lineage>
        <taxon>Eukaryota</taxon>
        <taxon>Metazoa</taxon>
        <taxon>Ecdysozoa</taxon>
        <taxon>Arthropoda</taxon>
        <taxon>Hexapoda</taxon>
        <taxon>Insecta</taxon>
        <taxon>Pterygota</taxon>
        <taxon>Neoptera</taxon>
        <taxon>Endopterygota</taxon>
        <taxon>Diptera</taxon>
        <taxon>Nematocera</taxon>
        <taxon>Culicoidea</taxon>
        <taxon>Culicidae</taxon>
        <taxon>Anophelinae</taxon>
        <taxon>Anopheles</taxon>
    </lineage>
</organism>
<dbReference type="AlphaFoldDB" id="A0A084VQX2"/>
<dbReference type="OrthoDB" id="6021743at2759"/>